<dbReference type="Pfam" id="PF23337">
    <property type="entry name" value="PTHB1_pf"/>
    <property type="match status" value="1"/>
</dbReference>
<dbReference type="GO" id="GO:0016020">
    <property type="term" value="C:membrane"/>
    <property type="evidence" value="ECO:0007669"/>
    <property type="project" value="TreeGrafter"/>
</dbReference>
<proteinExistence type="predicted"/>
<name>A0A6V7WLF3_MELEN</name>
<dbReference type="GO" id="GO:0060271">
    <property type="term" value="P:cilium assembly"/>
    <property type="evidence" value="ECO:0007669"/>
    <property type="project" value="TreeGrafter"/>
</dbReference>
<dbReference type="Pfam" id="PF14727">
    <property type="entry name" value="PHTB1_N"/>
    <property type="match status" value="1"/>
</dbReference>
<evidence type="ECO:0000256" key="2">
    <source>
        <dbReference type="SAM" id="MobiDB-lite"/>
    </source>
</evidence>
<evidence type="ECO:0000313" key="6">
    <source>
        <dbReference type="Proteomes" id="UP000580250"/>
    </source>
</evidence>
<evidence type="ECO:0000313" key="5">
    <source>
        <dbReference type="EMBL" id="CAD2187833.1"/>
    </source>
</evidence>
<organism evidence="5 6">
    <name type="scientific">Meloidogyne enterolobii</name>
    <name type="common">Root-knot nematode worm</name>
    <name type="synonym">Meloidogyne mayaguensis</name>
    <dbReference type="NCBI Taxonomy" id="390850"/>
    <lineage>
        <taxon>Eukaryota</taxon>
        <taxon>Metazoa</taxon>
        <taxon>Ecdysozoa</taxon>
        <taxon>Nematoda</taxon>
        <taxon>Chromadorea</taxon>
        <taxon>Rhabditida</taxon>
        <taxon>Tylenchina</taxon>
        <taxon>Tylenchomorpha</taxon>
        <taxon>Tylenchoidea</taxon>
        <taxon>Meloidogynidae</taxon>
        <taxon>Meloidogyninae</taxon>
        <taxon>Meloidogyne</taxon>
    </lineage>
</organism>
<dbReference type="InterPro" id="IPR026511">
    <property type="entry name" value="PTHB1"/>
</dbReference>
<feature type="domain" description="PTHB1 platform" evidence="4">
    <location>
        <begin position="526"/>
        <end position="637"/>
    </location>
</feature>
<dbReference type="OrthoDB" id="10262646at2759"/>
<feature type="region of interest" description="Disordered" evidence="2">
    <location>
        <begin position="816"/>
        <end position="836"/>
    </location>
</feature>
<dbReference type="InterPro" id="IPR055362">
    <property type="entry name" value="PTHB1_pf_dom"/>
</dbReference>
<feature type="domain" description="PTHB1 N-terminal" evidence="3">
    <location>
        <begin position="1"/>
        <end position="381"/>
    </location>
</feature>
<dbReference type="Proteomes" id="UP000580250">
    <property type="component" value="Unassembled WGS sequence"/>
</dbReference>
<feature type="compositionally biased region" description="Acidic residues" evidence="2">
    <location>
        <begin position="816"/>
        <end position="827"/>
    </location>
</feature>
<gene>
    <name evidence="5" type="ORF">MENT_LOCUS40442</name>
</gene>
<evidence type="ECO:0000256" key="1">
    <source>
        <dbReference type="SAM" id="Coils"/>
    </source>
</evidence>
<dbReference type="PANTHER" id="PTHR20991">
    <property type="entry name" value="PARATHYROID HORMONE-RESPONSIVE B1 GENE"/>
    <property type="match status" value="1"/>
</dbReference>
<dbReference type="EMBL" id="CAJEWN010000657">
    <property type="protein sequence ID" value="CAD2187833.1"/>
    <property type="molecule type" value="Genomic_DNA"/>
</dbReference>
<accession>A0A6V7WLF3</accession>
<dbReference type="PANTHER" id="PTHR20991:SF0">
    <property type="entry name" value="PROTEIN PTHB1"/>
    <property type="match status" value="1"/>
</dbReference>
<dbReference type="InterPro" id="IPR028073">
    <property type="entry name" value="PHTB1_N_dom"/>
</dbReference>
<protein>
    <submittedName>
        <fullName evidence="5">Uncharacterized protein</fullName>
    </submittedName>
</protein>
<feature type="coiled-coil region" evidence="1">
    <location>
        <begin position="650"/>
        <end position="677"/>
    </location>
</feature>
<evidence type="ECO:0000259" key="4">
    <source>
        <dbReference type="Pfam" id="PF23337"/>
    </source>
</evidence>
<sequence>MSLFQFQEWFSASQQNSFSLAVAKIIGERDQIIVGSLDGILTVFDPGREPNHQNEMGVLSTLQISRPILQLSTGYFLPSYGPETIIIVALTPSTLIYFKINQNTQSLFECEQIFEHKIPGPPAFNFCQGYFGRGNVEQICVQSLQGGLILYEAENRVLQRSIPDILHPGPLGYSSNSESIIIASGGYLRSVRYSTLIATGTKQTYIDWTIPLGDWAVQMVILLGDPSASLNSRPSSAVFNSNTNLNSSISINTNAQNTTGFPPSIIVLCKRILYCFTHNGSLRYSIRLQTVALSLHILSQGKSSENKLIQQQTTLPISIIIGTAGKTLLFYSDTKLIWNVQLPFAAQIVETCTFSDSLRSMIVLLSENSDKLLVGYLGTEPSLFKMPASETRFIDFEEKKKELREFEKIIFLSGREGENKEELNKIFNFEVFIDKNSNSFNSNEGIKSATIQINFNNEEGNKINGELILNNLNNLYCLQGNQQILKEIEKFYTFNLFCHENTVLNNKIQILLIIEGEYNLIELFIPLFLICREVPPQRQAIFKLSIDSTQPALDIDILFPEFSNQKEEIGKEITNQNNLVEGKRTSIALQPFFGESNTTVSLFISTKTNRYRIQSDNTDFVFVIFSVLIERIQKNQPEARLHCPVPLHLCLTEIAKYIEAEEECANLEKQASILATQMRQVETVFLSRLKASQNENIMENYERMPVESLVEYSHKELMKTLDQLNSISQSQLNTKKRKSLGSLLNLMNSTLKLNGIQLPFDGRILEGSDLTLSEQLSQLLNSQTEINKKLNSAEIGRLLTNFCERNEGNLGGIVEEEDEEEEMEEENEINKEEEKKKELNEALIKSEEFMEFVELQSGSLQQDGKLDDL</sequence>
<dbReference type="GO" id="GO:0034464">
    <property type="term" value="C:BBSome"/>
    <property type="evidence" value="ECO:0007669"/>
    <property type="project" value="InterPro"/>
</dbReference>
<comment type="caution">
    <text evidence="5">The sequence shown here is derived from an EMBL/GenBank/DDBJ whole genome shotgun (WGS) entry which is preliminary data.</text>
</comment>
<dbReference type="AlphaFoldDB" id="A0A6V7WLF3"/>
<evidence type="ECO:0000259" key="3">
    <source>
        <dbReference type="Pfam" id="PF14727"/>
    </source>
</evidence>
<reference evidence="5 6" key="1">
    <citation type="submission" date="2020-08" db="EMBL/GenBank/DDBJ databases">
        <authorList>
            <person name="Koutsovoulos G."/>
            <person name="Danchin GJ E."/>
        </authorList>
    </citation>
    <scope>NUCLEOTIDE SEQUENCE [LARGE SCALE GENOMIC DNA]</scope>
</reference>
<keyword evidence="1" id="KW-0175">Coiled coil</keyword>